<dbReference type="InterPro" id="IPR036852">
    <property type="entry name" value="Peptidase_S8/S53_dom_sf"/>
</dbReference>
<dbReference type="GO" id="GO:0006508">
    <property type="term" value="P:proteolysis"/>
    <property type="evidence" value="ECO:0007669"/>
    <property type="project" value="UniProtKB-KW"/>
</dbReference>
<dbReference type="PROSITE" id="PS00138">
    <property type="entry name" value="SUBTILASE_SER"/>
    <property type="match status" value="1"/>
</dbReference>
<reference evidence="7 8" key="1">
    <citation type="submission" date="2019-02" db="EMBL/GenBank/DDBJ databases">
        <title>Deep-cultivation of Planctomycetes and their phenomic and genomic characterization uncovers novel biology.</title>
        <authorList>
            <person name="Wiegand S."/>
            <person name="Jogler M."/>
            <person name="Boedeker C."/>
            <person name="Pinto D."/>
            <person name="Vollmers J."/>
            <person name="Rivas-Marin E."/>
            <person name="Kohn T."/>
            <person name="Peeters S.H."/>
            <person name="Heuer A."/>
            <person name="Rast P."/>
            <person name="Oberbeckmann S."/>
            <person name="Bunk B."/>
            <person name="Jeske O."/>
            <person name="Meyerdierks A."/>
            <person name="Storesund J.E."/>
            <person name="Kallscheuer N."/>
            <person name="Luecker S."/>
            <person name="Lage O.M."/>
            <person name="Pohl T."/>
            <person name="Merkel B.J."/>
            <person name="Hornburger P."/>
            <person name="Mueller R.-W."/>
            <person name="Bruemmer F."/>
            <person name="Labrenz M."/>
            <person name="Spormann A.M."/>
            <person name="Op den Camp H."/>
            <person name="Overmann J."/>
            <person name="Amann R."/>
            <person name="Jetten M.S.M."/>
            <person name="Mascher T."/>
            <person name="Medema M.H."/>
            <person name="Devos D.P."/>
            <person name="Kaster A.-K."/>
            <person name="Ovreas L."/>
            <person name="Rohde M."/>
            <person name="Galperin M.Y."/>
            <person name="Jogler C."/>
        </authorList>
    </citation>
    <scope>NUCLEOTIDE SEQUENCE [LARGE SCALE GENOMIC DNA]</scope>
    <source>
        <strain evidence="7 8">Pla175</strain>
    </source>
</reference>
<organism evidence="7 8">
    <name type="scientific">Pirellulimonas nuda</name>
    <dbReference type="NCBI Taxonomy" id="2528009"/>
    <lineage>
        <taxon>Bacteria</taxon>
        <taxon>Pseudomonadati</taxon>
        <taxon>Planctomycetota</taxon>
        <taxon>Planctomycetia</taxon>
        <taxon>Pirellulales</taxon>
        <taxon>Lacipirellulaceae</taxon>
        <taxon>Pirellulimonas</taxon>
    </lineage>
</organism>
<dbReference type="InterPro" id="IPR018247">
    <property type="entry name" value="EF_Hand_1_Ca_BS"/>
</dbReference>
<dbReference type="InterPro" id="IPR036439">
    <property type="entry name" value="Dockerin_dom_sf"/>
</dbReference>
<dbReference type="InterPro" id="IPR011992">
    <property type="entry name" value="EF-hand-dom_pair"/>
</dbReference>
<dbReference type="InterPro" id="IPR022398">
    <property type="entry name" value="Peptidase_S8_His-AS"/>
</dbReference>
<dbReference type="InterPro" id="IPR000209">
    <property type="entry name" value="Peptidase_S8/S53_dom"/>
</dbReference>
<dbReference type="SUPFAM" id="SSF47473">
    <property type="entry name" value="EF-hand"/>
    <property type="match status" value="1"/>
</dbReference>
<keyword evidence="3 5" id="KW-0378">Hydrolase</keyword>
<dbReference type="InterPro" id="IPR023828">
    <property type="entry name" value="Peptidase_S8_Ser-AS"/>
</dbReference>
<evidence type="ECO:0000256" key="4">
    <source>
        <dbReference type="ARBA" id="ARBA00022825"/>
    </source>
</evidence>
<dbReference type="InterPro" id="IPR016134">
    <property type="entry name" value="Dockerin_dom"/>
</dbReference>
<dbReference type="Pfam" id="PF00082">
    <property type="entry name" value="Peptidase_S8"/>
    <property type="match status" value="1"/>
</dbReference>
<dbReference type="GO" id="GO:0004553">
    <property type="term" value="F:hydrolase activity, hydrolyzing O-glycosyl compounds"/>
    <property type="evidence" value="ECO:0007669"/>
    <property type="project" value="InterPro"/>
</dbReference>
<dbReference type="CDD" id="cd14256">
    <property type="entry name" value="Dockerin_I"/>
    <property type="match status" value="1"/>
</dbReference>
<protein>
    <submittedName>
        <fullName evidence="7">Subtilisin E</fullName>
        <ecNumber evidence="7">3.4.21.62</ecNumber>
    </submittedName>
</protein>
<evidence type="ECO:0000256" key="5">
    <source>
        <dbReference type="PROSITE-ProRule" id="PRU01240"/>
    </source>
</evidence>
<keyword evidence="8" id="KW-1185">Reference proteome</keyword>
<evidence type="ECO:0000313" key="7">
    <source>
        <dbReference type="EMBL" id="QDU88586.1"/>
    </source>
</evidence>
<evidence type="ECO:0000313" key="8">
    <source>
        <dbReference type="Proteomes" id="UP000317429"/>
    </source>
</evidence>
<dbReference type="PROSITE" id="PS51892">
    <property type="entry name" value="SUBTILASE"/>
    <property type="match status" value="1"/>
</dbReference>
<dbReference type="PANTHER" id="PTHR43806:SF11">
    <property type="entry name" value="CEREVISIN-RELATED"/>
    <property type="match status" value="1"/>
</dbReference>
<feature type="active site" description="Charge relay system" evidence="5">
    <location>
        <position position="262"/>
    </location>
</feature>
<accession>A0A518DAY8</accession>
<dbReference type="Gene3D" id="3.40.50.200">
    <property type="entry name" value="Peptidase S8/S53 domain"/>
    <property type="match status" value="1"/>
</dbReference>
<feature type="active site" description="Charge relay system" evidence="5">
    <location>
        <position position="88"/>
    </location>
</feature>
<comment type="similarity">
    <text evidence="1 5">Belongs to the peptidase S8 family.</text>
</comment>
<dbReference type="PROSITE" id="PS00018">
    <property type="entry name" value="EF_HAND_1"/>
    <property type="match status" value="3"/>
</dbReference>
<evidence type="ECO:0000256" key="3">
    <source>
        <dbReference type="ARBA" id="ARBA00022801"/>
    </source>
</evidence>
<sequence length="526" mass="55388">MPYGRRETCSTHLCLILGVAVCASHGAHSTGAPLGLSGAGQTLVVIDSGLAYNHPAFAGRYVGGWDFAENDADPYDEKSVGLGDRGSHGTHVTGVAASGSLTNPGVAPGADIVSLRVFDDQGAVYFSWVEKALRWVRDNLHTYRNPITTVNLSIGSSWNANSPPQWGMLEDELADLRKAGVFVAASAGNEFASFGVAGLNYPSSSPSVTAAMAWQTSGLANYSQRSQQAIAAPGAHILGPAPDYMGNGNGLDDDWAYKSGTSMAAPYVAGASMLIREAMGGSDPLSVTPAHIYDTLRSTADPFFDPATQKTYQHINLEAAIQSVAAPIAGDLNHDGFVDAADYTAWRDGLGVRYTQGDLDVWRSAFSAAAYEAVPGDFNRDGSVDAADYTTWRDGLGTKYSQQDYQVWKNAFAGSAVAALPGDFNGDGAINAADYTVWRDTLGSTTQLNADANRDRRIDGSDLAVWRAAMQGAAALGPSSVPEPSAVTIAGLLLVLAAARRSRSRLRASRSRLRVNGDLPRGARQA</sequence>
<dbReference type="SUPFAM" id="SSF52743">
    <property type="entry name" value="Subtilisin-like"/>
    <property type="match status" value="1"/>
</dbReference>
<dbReference type="InterPro" id="IPR050131">
    <property type="entry name" value="Peptidase_S8_subtilisin-like"/>
</dbReference>
<gene>
    <name evidence="7" type="primary">aprE_2</name>
    <name evidence="7" type="ORF">Pla175_19660</name>
</gene>
<dbReference type="PROSITE" id="PS00137">
    <property type="entry name" value="SUBTILASE_HIS"/>
    <property type="match status" value="1"/>
</dbReference>
<dbReference type="InterPro" id="IPR015500">
    <property type="entry name" value="Peptidase_S8_subtilisin-rel"/>
</dbReference>
<feature type="active site" description="Charge relay system" evidence="5">
    <location>
        <position position="47"/>
    </location>
</feature>
<dbReference type="Proteomes" id="UP000317429">
    <property type="component" value="Chromosome"/>
</dbReference>
<name>A0A518DAY8_9BACT</name>
<dbReference type="SUPFAM" id="SSF63446">
    <property type="entry name" value="Type I dockerin domain"/>
    <property type="match status" value="1"/>
</dbReference>
<evidence type="ECO:0000259" key="6">
    <source>
        <dbReference type="PROSITE" id="PS51766"/>
    </source>
</evidence>
<evidence type="ECO:0000256" key="1">
    <source>
        <dbReference type="ARBA" id="ARBA00011073"/>
    </source>
</evidence>
<dbReference type="OrthoDB" id="252653at2"/>
<keyword evidence="4 5" id="KW-0720">Serine protease</keyword>
<dbReference type="Pfam" id="PF00404">
    <property type="entry name" value="Dockerin_1"/>
    <property type="match status" value="1"/>
</dbReference>
<keyword evidence="2 5" id="KW-0645">Protease</keyword>
<dbReference type="PROSITE" id="PS51766">
    <property type="entry name" value="DOCKERIN"/>
    <property type="match status" value="1"/>
</dbReference>
<dbReference type="GO" id="GO:0004252">
    <property type="term" value="F:serine-type endopeptidase activity"/>
    <property type="evidence" value="ECO:0007669"/>
    <property type="project" value="UniProtKB-UniRule"/>
</dbReference>
<feature type="domain" description="Dockerin" evidence="6">
    <location>
        <begin position="417"/>
        <end position="479"/>
    </location>
</feature>
<dbReference type="PRINTS" id="PR00723">
    <property type="entry name" value="SUBTILISIN"/>
</dbReference>
<dbReference type="GO" id="GO:0000272">
    <property type="term" value="P:polysaccharide catabolic process"/>
    <property type="evidence" value="ECO:0007669"/>
    <property type="project" value="InterPro"/>
</dbReference>
<proteinExistence type="inferred from homology"/>
<dbReference type="EMBL" id="CP036291">
    <property type="protein sequence ID" value="QDU88586.1"/>
    <property type="molecule type" value="Genomic_DNA"/>
</dbReference>
<dbReference type="PANTHER" id="PTHR43806">
    <property type="entry name" value="PEPTIDASE S8"/>
    <property type="match status" value="1"/>
</dbReference>
<dbReference type="KEGG" id="pnd:Pla175_19660"/>
<dbReference type="Gene3D" id="1.10.1330.10">
    <property type="entry name" value="Dockerin domain"/>
    <property type="match status" value="2"/>
</dbReference>
<dbReference type="InterPro" id="IPR002105">
    <property type="entry name" value="Dockerin_1_rpt"/>
</dbReference>
<dbReference type="EC" id="3.4.21.62" evidence="7"/>
<dbReference type="AlphaFoldDB" id="A0A518DAY8"/>
<evidence type="ECO:0000256" key="2">
    <source>
        <dbReference type="ARBA" id="ARBA00022670"/>
    </source>
</evidence>